<dbReference type="Pfam" id="PF08320">
    <property type="entry name" value="PIG-X"/>
    <property type="match status" value="1"/>
</dbReference>
<evidence type="ECO:0000256" key="6">
    <source>
        <dbReference type="ARBA" id="ARBA00022692"/>
    </source>
</evidence>
<keyword evidence="10" id="KW-0325">Glycoprotein</keyword>
<comment type="similarity">
    <text evidence="3 11">Belongs to the PIGX family.</text>
</comment>
<comment type="function">
    <text evidence="11">Required for proper folding and/or the stability of a subset of proteins in the endoplasmic reticulum. Component of glycosylphosphatidylinositol-mannosyltransferase 1 which transfers the first of the 4 mannoses in the GPI-anchor precursors during GPI-anchor biosynthesis. Probably acts by stabilizing the mannosyltransferase GPI14.</text>
</comment>
<evidence type="ECO:0000256" key="4">
    <source>
        <dbReference type="ARBA" id="ARBA00020410"/>
    </source>
</evidence>
<accession>A0A6A6DQ20</accession>
<evidence type="ECO:0000256" key="5">
    <source>
        <dbReference type="ARBA" id="ARBA00022502"/>
    </source>
</evidence>
<keyword evidence="9 11" id="KW-0472">Membrane</keyword>
<evidence type="ECO:0000256" key="1">
    <source>
        <dbReference type="ARBA" id="ARBA00004643"/>
    </source>
</evidence>
<dbReference type="GO" id="GO:0000030">
    <property type="term" value="F:mannosyltransferase activity"/>
    <property type="evidence" value="ECO:0007669"/>
    <property type="project" value="TreeGrafter"/>
</dbReference>
<name>A0A6A6DQ20_9PEZI</name>
<dbReference type="Proteomes" id="UP000800200">
    <property type="component" value="Unassembled WGS sequence"/>
</dbReference>
<dbReference type="InterPro" id="IPR013233">
    <property type="entry name" value="PIG-X/PBN1"/>
</dbReference>
<protein>
    <recommendedName>
        <fullName evidence="4 11">Protein PBN1</fullName>
    </recommendedName>
</protein>
<dbReference type="AlphaFoldDB" id="A0A6A6DQ20"/>
<dbReference type="InterPro" id="IPR042322">
    <property type="entry name" value="Pbn1"/>
</dbReference>
<evidence type="ECO:0000313" key="13">
    <source>
        <dbReference type="Proteomes" id="UP000800200"/>
    </source>
</evidence>
<evidence type="ECO:0000256" key="2">
    <source>
        <dbReference type="ARBA" id="ARBA00004687"/>
    </source>
</evidence>
<comment type="pathway">
    <text evidence="2 11">Glycolipid biosynthesis; glycosylphosphatidylinositol-anchor biosynthesis.</text>
</comment>
<dbReference type="UniPathway" id="UPA00196"/>
<gene>
    <name evidence="12" type="ORF">K469DRAFT_670777</name>
</gene>
<keyword evidence="13" id="KW-1185">Reference proteome</keyword>
<proteinExistence type="inferred from homology"/>
<dbReference type="EMBL" id="ML994651">
    <property type="protein sequence ID" value="KAF2181677.1"/>
    <property type="molecule type" value="Genomic_DNA"/>
</dbReference>
<keyword evidence="6 11" id="KW-0812">Transmembrane</keyword>
<evidence type="ECO:0000313" key="12">
    <source>
        <dbReference type="EMBL" id="KAF2181677.1"/>
    </source>
</evidence>
<evidence type="ECO:0000256" key="3">
    <source>
        <dbReference type="ARBA" id="ARBA00010345"/>
    </source>
</evidence>
<sequence>MKHRITYLVHNPDHFSPEQLSVKDDSLALSKVDAAKEHRITFGLSELPRELRKAFEQWHELHIRWATESPYTAISPFTSRVSPGLHAFFTPHKDQSAGPLCDLLREAFGHGLGCEGPEETFIKLPILSGRFSMSSSSQYYAHVPSLPNLVIYIQQKVCPASSTSCQKGASSLLSASYLDIDYDTISHALILNAYWAREPTSGTWTETISPRGKEETIEIGVLNNEKNPDPEDVAFSGFLTVLGQDTSPKPTRFQTPTRHYPLPSTELTYKTSFSHPTGLHPTLLISLPRANLEPPNPTCKLHAHLTLPRTLFIDKYQFNDELFLASKNLVSLRSLHGATDLEAPDWVVPQWGSAALFELAVPSDQQKENQDEWQVSIPMHLRYLPPSETGHREVPVPWPVVFWACRSEEGAKMAVNPFDRLHLGYEGLFGSKTRFMHVPPSGNASRLFEEISVPVLNLERAGPVEWGTVGVVVAAFLWLCWGLFRGAGGNDGKEVEKGKKKQ</sequence>
<dbReference type="GO" id="GO:0005789">
    <property type="term" value="C:endoplasmic reticulum membrane"/>
    <property type="evidence" value="ECO:0007669"/>
    <property type="project" value="UniProtKB-SubCell"/>
</dbReference>
<reference evidence="12" key="1">
    <citation type="journal article" date="2020" name="Stud. Mycol.">
        <title>101 Dothideomycetes genomes: a test case for predicting lifestyles and emergence of pathogens.</title>
        <authorList>
            <person name="Haridas S."/>
            <person name="Albert R."/>
            <person name="Binder M."/>
            <person name="Bloem J."/>
            <person name="Labutti K."/>
            <person name="Salamov A."/>
            <person name="Andreopoulos B."/>
            <person name="Baker S."/>
            <person name="Barry K."/>
            <person name="Bills G."/>
            <person name="Bluhm B."/>
            <person name="Cannon C."/>
            <person name="Castanera R."/>
            <person name="Culley D."/>
            <person name="Daum C."/>
            <person name="Ezra D."/>
            <person name="Gonzalez J."/>
            <person name="Henrissat B."/>
            <person name="Kuo A."/>
            <person name="Liang C."/>
            <person name="Lipzen A."/>
            <person name="Lutzoni F."/>
            <person name="Magnuson J."/>
            <person name="Mondo S."/>
            <person name="Nolan M."/>
            <person name="Ohm R."/>
            <person name="Pangilinan J."/>
            <person name="Park H.-J."/>
            <person name="Ramirez L."/>
            <person name="Alfaro M."/>
            <person name="Sun H."/>
            <person name="Tritt A."/>
            <person name="Yoshinaga Y."/>
            <person name="Zwiers L.-H."/>
            <person name="Turgeon B."/>
            <person name="Goodwin S."/>
            <person name="Spatafora J."/>
            <person name="Crous P."/>
            <person name="Grigoriev I."/>
        </authorList>
    </citation>
    <scope>NUCLEOTIDE SEQUENCE</scope>
    <source>
        <strain evidence="12">CBS 207.26</strain>
    </source>
</reference>
<keyword evidence="5 11" id="KW-0337">GPI-anchor biosynthesis</keyword>
<keyword evidence="8 11" id="KW-1133">Transmembrane helix</keyword>
<feature type="transmembrane region" description="Helical" evidence="11">
    <location>
        <begin position="466"/>
        <end position="484"/>
    </location>
</feature>
<evidence type="ECO:0000256" key="8">
    <source>
        <dbReference type="ARBA" id="ARBA00022989"/>
    </source>
</evidence>
<comment type="subcellular location">
    <subcellularLocation>
        <location evidence="11">Endoplasmic reticulum membrane</location>
        <topology evidence="11">Single-pass membrane protein</topology>
    </subcellularLocation>
    <subcellularLocation>
        <location evidence="1">Endoplasmic reticulum membrane</location>
        <topology evidence="1">Single-pass type III membrane protein</topology>
    </subcellularLocation>
</comment>
<keyword evidence="7 11" id="KW-0256">Endoplasmic reticulum</keyword>
<dbReference type="GO" id="GO:1990529">
    <property type="term" value="C:glycosylphosphatidylinositol-mannosyltransferase I complex"/>
    <property type="evidence" value="ECO:0007669"/>
    <property type="project" value="TreeGrafter"/>
</dbReference>
<organism evidence="12 13">
    <name type="scientific">Zopfia rhizophila CBS 207.26</name>
    <dbReference type="NCBI Taxonomy" id="1314779"/>
    <lineage>
        <taxon>Eukaryota</taxon>
        <taxon>Fungi</taxon>
        <taxon>Dikarya</taxon>
        <taxon>Ascomycota</taxon>
        <taxon>Pezizomycotina</taxon>
        <taxon>Dothideomycetes</taxon>
        <taxon>Dothideomycetes incertae sedis</taxon>
        <taxon>Zopfiaceae</taxon>
        <taxon>Zopfia</taxon>
    </lineage>
</organism>
<evidence type="ECO:0000256" key="7">
    <source>
        <dbReference type="ARBA" id="ARBA00022824"/>
    </source>
</evidence>
<evidence type="ECO:0000256" key="11">
    <source>
        <dbReference type="RuleBase" id="RU366056"/>
    </source>
</evidence>
<evidence type="ECO:0000256" key="10">
    <source>
        <dbReference type="ARBA" id="ARBA00023180"/>
    </source>
</evidence>
<dbReference type="GO" id="GO:0006506">
    <property type="term" value="P:GPI anchor biosynthetic process"/>
    <property type="evidence" value="ECO:0007669"/>
    <property type="project" value="UniProtKB-UniPathway"/>
</dbReference>
<dbReference type="PANTHER" id="PTHR28533:SF1">
    <property type="entry name" value="PROTEIN PBN1"/>
    <property type="match status" value="1"/>
</dbReference>
<evidence type="ECO:0000256" key="9">
    <source>
        <dbReference type="ARBA" id="ARBA00023136"/>
    </source>
</evidence>
<dbReference type="OrthoDB" id="5546453at2759"/>
<dbReference type="PANTHER" id="PTHR28533">
    <property type="entry name" value="PROTEIN PBN1"/>
    <property type="match status" value="1"/>
</dbReference>
<dbReference type="SMART" id="SM00780">
    <property type="entry name" value="PIG-X"/>
    <property type="match status" value="1"/>
</dbReference>